<dbReference type="PANTHER" id="PTHR31793:SF37">
    <property type="entry name" value="ACYL-COA THIOESTER HYDROLASE YBGC"/>
    <property type="match status" value="1"/>
</dbReference>
<protein>
    <submittedName>
        <fullName evidence="2">Acyl-CoA thioesterase</fullName>
    </submittedName>
</protein>
<dbReference type="InterPro" id="IPR029069">
    <property type="entry name" value="HotDog_dom_sf"/>
</dbReference>
<keyword evidence="1" id="KW-0378">Hydrolase</keyword>
<evidence type="ECO:0000313" key="3">
    <source>
        <dbReference type="Proteomes" id="UP000288227"/>
    </source>
</evidence>
<dbReference type="OrthoDB" id="9801517at2"/>
<reference evidence="2 3" key="1">
    <citation type="submission" date="2018-11" db="EMBL/GenBank/DDBJ databases">
        <title>Chryseotalea sanarue gen. nov., sp., nov., a member of the family Cytophagaceae, isolated from a brackish lake in Hamamatsu Japan.</title>
        <authorList>
            <person name="Maejima Y."/>
            <person name="Iino T."/>
            <person name="Muraguchi Y."/>
            <person name="Fukuda K."/>
            <person name="Ohkuma M."/>
            <person name="Moriuchi R."/>
            <person name="Dohra H."/>
            <person name="Kimbara K."/>
            <person name="Shintani M."/>
        </authorList>
    </citation>
    <scope>NUCLEOTIDE SEQUENCE [LARGE SCALE GENOMIC DNA]</scope>
    <source>
        <strain evidence="2 3">Ys</strain>
    </source>
</reference>
<dbReference type="Proteomes" id="UP000288227">
    <property type="component" value="Unassembled WGS sequence"/>
</dbReference>
<keyword evidence="3" id="KW-1185">Reference proteome</keyword>
<dbReference type="Pfam" id="PF13279">
    <property type="entry name" value="4HBT_2"/>
    <property type="match status" value="1"/>
</dbReference>
<dbReference type="EMBL" id="BHXQ01000001">
    <property type="protein sequence ID" value="GCC50226.1"/>
    <property type="molecule type" value="Genomic_DNA"/>
</dbReference>
<evidence type="ECO:0000256" key="1">
    <source>
        <dbReference type="ARBA" id="ARBA00022801"/>
    </source>
</evidence>
<accession>A0A401U607</accession>
<dbReference type="Gene3D" id="3.10.129.10">
    <property type="entry name" value="Hotdog Thioesterase"/>
    <property type="match status" value="1"/>
</dbReference>
<dbReference type="CDD" id="cd00586">
    <property type="entry name" value="4HBT"/>
    <property type="match status" value="1"/>
</dbReference>
<comment type="caution">
    <text evidence="2">The sequence shown here is derived from an EMBL/GenBank/DDBJ whole genome shotgun (WGS) entry which is preliminary data.</text>
</comment>
<proteinExistence type="predicted"/>
<dbReference type="AlphaFoldDB" id="A0A401U607"/>
<dbReference type="SUPFAM" id="SSF54637">
    <property type="entry name" value="Thioesterase/thiol ester dehydrase-isomerase"/>
    <property type="match status" value="1"/>
</dbReference>
<dbReference type="PANTHER" id="PTHR31793">
    <property type="entry name" value="4-HYDROXYBENZOYL-COA THIOESTERASE FAMILY MEMBER"/>
    <property type="match status" value="1"/>
</dbReference>
<dbReference type="GO" id="GO:0047617">
    <property type="term" value="F:fatty acyl-CoA hydrolase activity"/>
    <property type="evidence" value="ECO:0007669"/>
    <property type="project" value="TreeGrafter"/>
</dbReference>
<dbReference type="RefSeq" id="WP_127120875.1">
    <property type="nucleotide sequence ID" value="NZ_BHXQ01000001.1"/>
</dbReference>
<name>A0A401U607_9BACT</name>
<gene>
    <name evidence="2" type="ORF">SanaruYs_04410</name>
</gene>
<organism evidence="2 3">
    <name type="scientific">Chryseotalea sanaruensis</name>
    <dbReference type="NCBI Taxonomy" id="2482724"/>
    <lineage>
        <taxon>Bacteria</taxon>
        <taxon>Pseudomonadati</taxon>
        <taxon>Bacteroidota</taxon>
        <taxon>Cytophagia</taxon>
        <taxon>Cytophagales</taxon>
        <taxon>Chryseotaleaceae</taxon>
        <taxon>Chryseotalea</taxon>
    </lineage>
</organism>
<dbReference type="InterPro" id="IPR050563">
    <property type="entry name" value="4-hydroxybenzoyl-CoA_TE"/>
</dbReference>
<sequence length="130" mass="15186">MASVFYHSILVKSEDIDNMNHVNNVVYLRYAQEVAEAHWFAKGTEEIRKRFLWVVLRHEIDYLTPAALGHEIQGKTWVDDPEGPKIVRNVELFNVTLNKVSARIKTTWCLLDANSLRPKRIEGEMIDFFK</sequence>
<evidence type="ECO:0000313" key="2">
    <source>
        <dbReference type="EMBL" id="GCC50226.1"/>
    </source>
</evidence>